<dbReference type="STRING" id="573508.A0A1E3B1S5"/>
<evidence type="ECO:0000313" key="4">
    <source>
        <dbReference type="Proteomes" id="UP000094569"/>
    </source>
</evidence>
<organism evidence="3 4">
    <name type="scientific">Aspergillus cristatus</name>
    <name type="common">Chinese Fuzhuan brick tea-fermentation fungus</name>
    <name type="synonym">Eurotium cristatum</name>
    <dbReference type="NCBI Taxonomy" id="573508"/>
    <lineage>
        <taxon>Eukaryota</taxon>
        <taxon>Fungi</taxon>
        <taxon>Dikarya</taxon>
        <taxon>Ascomycota</taxon>
        <taxon>Pezizomycotina</taxon>
        <taxon>Eurotiomycetes</taxon>
        <taxon>Eurotiomycetidae</taxon>
        <taxon>Eurotiales</taxon>
        <taxon>Aspergillaceae</taxon>
        <taxon>Aspergillus</taxon>
        <taxon>Aspergillus subgen. Aspergillus</taxon>
    </lineage>
</organism>
<accession>A0A1E3B1S5</accession>
<dbReference type="OrthoDB" id="10260248at2759"/>
<dbReference type="InterPro" id="IPR052738">
    <property type="entry name" value="ABC-Tungstate_binding"/>
</dbReference>
<name>A0A1E3B1S5_ASPCR</name>
<dbReference type="PROSITE" id="PS51642">
    <property type="entry name" value="HEMOPEXIN_2"/>
    <property type="match status" value="1"/>
</dbReference>
<dbReference type="Pfam" id="PF12849">
    <property type="entry name" value="PBP_like_2"/>
    <property type="match status" value="1"/>
</dbReference>
<dbReference type="PANTHER" id="PTHR37945:SF1">
    <property type="entry name" value="EXTRACELLULAR TUNGSTATE BINDING PROTEIN"/>
    <property type="match status" value="1"/>
</dbReference>
<dbReference type="SUPFAM" id="SSF53850">
    <property type="entry name" value="Periplasmic binding protein-like II"/>
    <property type="match status" value="1"/>
</dbReference>
<dbReference type="InterPro" id="IPR018487">
    <property type="entry name" value="Hemopexin-like_repeat"/>
</dbReference>
<gene>
    <name evidence="3" type="ORF">SI65_09616</name>
</gene>
<dbReference type="Gene3D" id="2.110.10.10">
    <property type="entry name" value="Hemopexin-like domain"/>
    <property type="match status" value="2"/>
</dbReference>
<dbReference type="SUPFAM" id="SSF50923">
    <property type="entry name" value="Hemopexin-like domain"/>
    <property type="match status" value="1"/>
</dbReference>
<dbReference type="Proteomes" id="UP000094569">
    <property type="component" value="Unassembled WGS sequence"/>
</dbReference>
<proteinExistence type="predicted"/>
<dbReference type="InterPro" id="IPR036375">
    <property type="entry name" value="Hemopexin-like_dom_sf"/>
</dbReference>
<evidence type="ECO:0000256" key="1">
    <source>
        <dbReference type="PROSITE-ProRule" id="PRU01011"/>
    </source>
</evidence>
<feature type="domain" description="PBP" evidence="2">
    <location>
        <begin position="16"/>
        <end position="257"/>
    </location>
</feature>
<dbReference type="VEuPathDB" id="FungiDB:SI65_09616"/>
<comment type="caution">
    <text evidence="3">The sequence shown here is derived from an EMBL/GenBank/DDBJ whole genome shotgun (WGS) entry which is preliminary data.</text>
</comment>
<evidence type="ECO:0000313" key="3">
    <source>
        <dbReference type="EMBL" id="ODM14864.1"/>
    </source>
</evidence>
<dbReference type="PANTHER" id="PTHR37945">
    <property type="entry name" value="EXTRACELLULAR TUNGSTATE BINDING PROTEIN"/>
    <property type="match status" value="1"/>
</dbReference>
<dbReference type="Gene3D" id="3.40.190.10">
    <property type="entry name" value="Periplasmic binding protein-like II"/>
    <property type="match status" value="2"/>
</dbReference>
<feature type="repeat" description="Hemopexin" evidence="1">
    <location>
        <begin position="298"/>
        <end position="345"/>
    </location>
</feature>
<evidence type="ECO:0000259" key="2">
    <source>
        <dbReference type="Pfam" id="PF12849"/>
    </source>
</evidence>
<dbReference type="InterPro" id="IPR024370">
    <property type="entry name" value="PBP_domain"/>
</dbReference>
<sequence length="516" mass="57634">MIEPVAPSAVYSVRSEPVGLRIATGGSGQSGLLEALAKEFVKYCVEKGVEPFLVEWYKSDTTFSIENLRKQVVDVGITYHAVAEQTALDDGVIDRVEYAWRDHWMLVGPKDNPAGLENDQSSIYSLFTRLFSAMEESKDSPRPIKFLSRYDKSAGNIVESLLWATIGQVPWADPSTSWYHMFPGFPFQAIREAANKGEYTITDKGTFWAIEKETRDKLTIFAEGKDDENDPLLNPAHVLVGKHAKNKQRASEFADWIGWEHGGQQVIKDFQKNGKVLYSTIPAGVDPLGRVKGIIGFSSSVKAAVPVPSHDDIYFFNNKQYTRVNPYTDTIYTYVTDIFPMWPGLYQIGFAPVNAAFTTPEDPNEAYFFCESRCARVNLISGQLATGSAVFHFHAKWSGLKDAGFDTIDATVSFAFMGSGYENAVCFFRKGKYALIDVYQNKTFESGDISSRFKALEKAKFKKIDAVVFKPGKQKREAYYFSGTQYVLVDLPGDYIASGPHDVGSSWKSLRAAGFY</sequence>
<reference evidence="3 4" key="1">
    <citation type="journal article" date="2016" name="BMC Genomics">
        <title>Comparative genomic and transcriptomic analyses of the Fuzhuan brick tea-fermentation fungus Aspergillus cristatus.</title>
        <authorList>
            <person name="Ge Y."/>
            <person name="Wang Y."/>
            <person name="Liu Y."/>
            <person name="Tan Y."/>
            <person name="Ren X."/>
            <person name="Zhang X."/>
            <person name="Hyde K.D."/>
            <person name="Liu Y."/>
            <person name="Liu Z."/>
        </authorList>
    </citation>
    <scope>NUCLEOTIDE SEQUENCE [LARGE SCALE GENOMIC DNA]</scope>
    <source>
        <strain evidence="3 4">GZAAS20.1005</strain>
    </source>
</reference>
<protein>
    <recommendedName>
        <fullName evidence="2">PBP domain-containing protein</fullName>
    </recommendedName>
</protein>
<dbReference type="EMBL" id="JXNT01000020">
    <property type="protein sequence ID" value="ODM14864.1"/>
    <property type="molecule type" value="Genomic_DNA"/>
</dbReference>
<keyword evidence="4" id="KW-1185">Reference proteome</keyword>
<dbReference type="AlphaFoldDB" id="A0A1E3B1S5"/>